<evidence type="ECO:0000313" key="1">
    <source>
        <dbReference type="EMBL" id="KAI4334026.1"/>
    </source>
</evidence>
<dbReference type="EMBL" id="CM039432">
    <property type="protein sequence ID" value="KAI4334026.1"/>
    <property type="molecule type" value="Genomic_DNA"/>
</dbReference>
<accession>A0ACB9NCS3</accession>
<keyword evidence="2" id="KW-1185">Reference proteome</keyword>
<evidence type="ECO:0000313" key="2">
    <source>
        <dbReference type="Proteomes" id="UP000828941"/>
    </source>
</evidence>
<reference evidence="1 2" key="1">
    <citation type="journal article" date="2022" name="DNA Res.">
        <title>Chromosomal-level genome assembly of the orchid tree Bauhinia variegata (Leguminosae; Cercidoideae) supports the allotetraploid origin hypothesis of Bauhinia.</title>
        <authorList>
            <person name="Zhong Y."/>
            <person name="Chen Y."/>
            <person name="Zheng D."/>
            <person name="Pang J."/>
            <person name="Liu Y."/>
            <person name="Luo S."/>
            <person name="Meng S."/>
            <person name="Qian L."/>
            <person name="Wei D."/>
            <person name="Dai S."/>
            <person name="Zhou R."/>
        </authorList>
    </citation>
    <scope>NUCLEOTIDE SEQUENCE [LARGE SCALE GENOMIC DNA]</scope>
    <source>
        <strain evidence="1">BV-YZ2020</strain>
    </source>
</reference>
<comment type="caution">
    <text evidence="1">The sequence shown here is derived from an EMBL/GenBank/DDBJ whole genome shotgun (WGS) entry which is preliminary data.</text>
</comment>
<name>A0ACB9NCS3_BAUVA</name>
<organism evidence="1 2">
    <name type="scientific">Bauhinia variegata</name>
    <name type="common">Purple orchid tree</name>
    <name type="synonym">Phanera variegata</name>
    <dbReference type="NCBI Taxonomy" id="167791"/>
    <lineage>
        <taxon>Eukaryota</taxon>
        <taxon>Viridiplantae</taxon>
        <taxon>Streptophyta</taxon>
        <taxon>Embryophyta</taxon>
        <taxon>Tracheophyta</taxon>
        <taxon>Spermatophyta</taxon>
        <taxon>Magnoliopsida</taxon>
        <taxon>eudicotyledons</taxon>
        <taxon>Gunneridae</taxon>
        <taxon>Pentapetalae</taxon>
        <taxon>rosids</taxon>
        <taxon>fabids</taxon>
        <taxon>Fabales</taxon>
        <taxon>Fabaceae</taxon>
        <taxon>Cercidoideae</taxon>
        <taxon>Cercideae</taxon>
        <taxon>Bauhiniinae</taxon>
        <taxon>Bauhinia</taxon>
    </lineage>
</organism>
<protein>
    <submittedName>
        <fullName evidence="1">Uncharacterized protein</fullName>
    </submittedName>
</protein>
<proteinExistence type="predicted"/>
<gene>
    <name evidence="1" type="ORF">L6164_018766</name>
</gene>
<sequence length="106" mass="11858">MRLSEGRRGRGALALDQLHITVLHIPDTIGAKVDPELAMAEADKEKGTKRENIRKAIAFLKETDSQMKIEDIPLFFLDFALIDDFKVQIFFSAFAILSDPELSVAP</sequence>
<dbReference type="Proteomes" id="UP000828941">
    <property type="component" value="Chromosome 7"/>
</dbReference>